<evidence type="ECO:0000313" key="4">
    <source>
        <dbReference type="Proteomes" id="UP000307440"/>
    </source>
</evidence>
<feature type="transmembrane region" description="Helical" evidence="2">
    <location>
        <begin position="37"/>
        <end position="59"/>
    </location>
</feature>
<name>A0A5C3KMF9_COPMA</name>
<accession>A0A5C3KMF9</accession>
<evidence type="ECO:0000256" key="2">
    <source>
        <dbReference type="SAM" id="Phobius"/>
    </source>
</evidence>
<dbReference type="OrthoDB" id="2751465at2759"/>
<keyword evidence="2" id="KW-0812">Transmembrane</keyword>
<dbReference type="EMBL" id="ML210274">
    <property type="protein sequence ID" value="TFK21247.1"/>
    <property type="molecule type" value="Genomic_DNA"/>
</dbReference>
<protein>
    <recommendedName>
        <fullName evidence="5">Transmembrane protein</fullName>
    </recommendedName>
</protein>
<evidence type="ECO:0000256" key="1">
    <source>
        <dbReference type="SAM" id="MobiDB-lite"/>
    </source>
</evidence>
<keyword evidence="2" id="KW-1133">Transmembrane helix</keyword>
<gene>
    <name evidence="3" type="ORF">FA15DRAFT_85585</name>
</gene>
<feature type="region of interest" description="Disordered" evidence="1">
    <location>
        <begin position="186"/>
        <end position="218"/>
    </location>
</feature>
<dbReference type="Proteomes" id="UP000307440">
    <property type="component" value="Unassembled WGS sequence"/>
</dbReference>
<evidence type="ECO:0008006" key="5">
    <source>
        <dbReference type="Google" id="ProtNLM"/>
    </source>
</evidence>
<dbReference type="AlphaFoldDB" id="A0A5C3KMF9"/>
<reference evidence="3 4" key="1">
    <citation type="journal article" date="2019" name="Nat. Ecol. Evol.">
        <title>Megaphylogeny resolves global patterns of mushroom evolution.</title>
        <authorList>
            <person name="Varga T."/>
            <person name="Krizsan K."/>
            <person name="Foldi C."/>
            <person name="Dima B."/>
            <person name="Sanchez-Garcia M."/>
            <person name="Sanchez-Ramirez S."/>
            <person name="Szollosi G.J."/>
            <person name="Szarkandi J.G."/>
            <person name="Papp V."/>
            <person name="Albert L."/>
            <person name="Andreopoulos W."/>
            <person name="Angelini C."/>
            <person name="Antonin V."/>
            <person name="Barry K.W."/>
            <person name="Bougher N.L."/>
            <person name="Buchanan P."/>
            <person name="Buyck B."/>
            <person name="Bense V."/>
            <person name="Catcheside P."/>
            <person name="Chovatia M."/>
            <person name="Cooper J."/>
            <person name="Damon W."/>
            <person name="Desjardin D."/>
            <person name="Finy P."/>
            <person name="Geml J."/>
            <person name="Haridas S."/>
            <person name="Hughes K."/>
            <person name="Justo A."/>
            <person name="Karasinski D."/>
            <person name="Kautmanova I."/>
            <person name="Kiss B."/>
            <person name="Kocsube S."/>
            <person name="Kotiranta H."/>
            <person name="LaButti K.M."/>
            <person name="Lechner B.E."/>
            <person name="Liimatainen K."/>
            <person name="Lipzen A."/>
            <person name="Lukacs Z."/>
            <person name="Mihaltcheva S."/>
            <person name="Morgado L.N."/>
            <person name="Niskanen T."/>
            <person name="Noordeloos M.E."/>
            <person name="Ohm R.A."/>
            <person name="Ortiz-Santana B."/>
            <person name="Ovrebo C."/>
            <person name="Racz N."/>
            <person name="Riley R."/>
            <person name="Savchenko A."/>
            <person name="Shiryaev A."/>
            <person name="Soop K."/>
            <person name="Spirin V."/>
            <person name="Szebenyi C."/>
            <person name="Tomsovsky M."/>
            <person name="Tulloss R.E."/>
            <person name="Uehling J."/>
            <person name="Grigoriev I.V."/>
            <person name="Vagvolgyi C."/>
            <person name="Papp T."/>
            <person name="Martin F.M."/>
            <person name="Miettinen O."/>
            <person name="Hibbett D.S."/>
            <person name="Nagy L.G."/>
        </authorList>
    </citation>
    <scope>NUCLEOTIDE SEQUENCE [LARGE SCALE GENOMIC DNA]</scope>
    <source>
        <strain evidence="3 4">CBS 121175</strain>
    </source>
</reference>
<feature type="transmembrane region" description="Helical" evidence="2">
    <location>
        <begin position="71"/>
        <end position="93"/>
    </location>
</feature>
<evidence type="ECO:0000313" key="3">
    <source>
        <dbReference type="EMBL" id="TFK21247.1"/>
    </source>
</evidence>
<sequence length="218" mass="24136">MVHLCLHRCLNYALVLVCDVTLLLRCYIIWKDQSWICAIPGITYISSIVFAITHIAILLPQKQVLNGLEAAWLLASVVGNVKTAGLISFRLIFANRRLNAVLSDSRPEANVFTKVSNTLIETALPVAAMAALFPKGIEEQQKTNMDTLAFSPQLIIYRVTPGRTWANSSGSCDEITSQLVHSIHGNGPITFARPSDSEEPVSVNRTPSPSLHRRPRRY</sequence>
<organism evidence="3 4">
    <name type="scientific">Coprinopsis marcescibilis</name>
    <name type="common">Agaric fungus</name>
    <name type="synonym">Psathyrella marcescibilis</name>
    <dbReference type="NCBI Taxonomy" id="230819"/>
    <lineage>
        <taxon>Eukaryota</taxon>
        <taxon>Fungi</taxon>
        <taxon>Dikarya</taxon>
        <taxon>Basidiomycota</taxon>
        <taxon>Agaricomycotina</taxon>
        <taxon>Agaricomycetes</taxon>
        <taxon>Agaricomycetidae</taxon>
        <taxon>Agaricales</taxon>
        <taxon>Agaricineae</taxon>
        <taxon>Psathyrellaceae</taxon>
        <taxon>Coprinopsis</taxon>
    </lineage>
</organism>
<keyword evidence="4" id="KW-1185">Reference proteome</keyword>
<proteinExistence type="predicted"/>
<keyword evidence="2" id="KW-0472">Membrane</keyword>
<feature type="transmembrane region" description="Helical" evidence="2">
    <location>
        <begin position="12"/>
        <end position="30"/>
    </location>
</feature>